<feature type="compositionally biased region" description="Basic and acidic residues" evidence="1">
    <location>
        <begin position="145"/>
        <end position="154"/>
    </location>
</feature>
<comment type="caution">
    <text evidence="2">The sequence shown here is derived from an EMBL/GenBank/DDBJ whole genome shotgun (WGS) entry which is preliminary data.</text>
</comment>
<reference evidence="2" key="2">
    <citation type="journal article" date="2023" name="Microbiol Resour">
        <title>Decontamination and Annotation of the Draft Genome Sequence of the Oomycete Lagenidium giganteum ARSEF 373.</title>
        <authorList>
            <person name="Morgan W.R."/>
            <person name="Tartar A."/>
        </authorList>
    </citation>
    <scope>NUCLEOTIDE SEQUENCE</scope>
    <source>
        <strain evidence="2">ARSEF 373</strain>
    </source>
</reference>
<reference evidence="2" key="1">
    <citation type="submission" date="2022-11" db="EMBL/GenBank/DDBJ databases">
        <authorList>
            <person name="Morgan W.R."/>
            <person name="Tartar A."/>
        </authorList>
    </citation>
    <scope>NUCLEOTIDE SEQUENCE</scope>
    <source>
        <strain evidence="2">ARSEF 373</strain>
    </source>
</reference>
<proteinExistence type="predicted"/>
<evidence type="ECO:0000256" key="1">
    <source>
        <dbReference type="SAM" id="MobiDB-lite"/>
    </source>
</evidence>
<dbReference type="EMBL" id="DAKRPA010000029">
    <property type="protein sequence ID" value="DBA02573.1"/>
    <property type="molecule type" value="Genomic_DNA"/>
</dbReference>
<evidence type="ECO:0000313" key="3">
    <source>
        <dbReference type="Proteomes" id="UP001146120"/>
    </source>
</evidence>
<accession>A0AAV2Z6H5</accession>
<evidence type="ECO:0000313" key="2">
    <source>
        <dbReference type="EMBL" id="DBA02573.1"/>
    </source>
</evidence>
<gene>
    <name evidence="2" type="ORF">N0F65_011945</name>
</gene>
<name>A0AAV2Z6H5_9STRA</name>
<feature type="compositionally biased region" description="Basic and acidic residues" evidence="1">
    <location>
        <begin position="67"/>
        <end position="77"/>
    </location>
</feature>
<dbReference type="Proteomes" id="UP001146120">
    <property type="component" value="Unassembled WGS sequence"/>
</dbReference>
<organism evidence="2 3">
    <name type="scientific">Lagenidium giganteum</name>
    <dbReference type="NCBI Taxonomy" id="4803"/>
    <lineage>
        <taxon>Eukaryota</taxon>
        <taxon>Sar</taxon>
        <taxon>Stramenopiles</taxon>
        <taxon>Oomycota</taxon>
        <taxon>Peronosporomycetes</taxon>
        <taxon>Pythiales</taxon>
        <taxon>Pythiaceae</taxon>
    </lineage>
</organism>
<feature type="region of interest" description="Disordered" evidence="1">
    <location>
        <begin position="131"/>
        <end position="158"/>
    </location>
</feature>
<dbReference type="AlphaFoldDB" id="A0AAV2Z6H5"/>
<keyword evidence="3" id="KW-1185">Reference proteome</keyword>
<sequence>MRGASGSRGAGKDAALTLGVKGRLSNQEMELLKHKLAQAVAYDHVPEDKIKERQSKATSKPMTRVYHKVDEPTEERSKRVRPSRKTLASIEYEKKFTEGSYDALVCRPAPRGIDPKAKSVLQDEYITKPRHVSSIPRDLASEDSPEIREMENKTGKRVGPVPIPQVFII</sequence>
<feature type="region of interest" description="Disordered" evidence="1">
    <location>
        <begin position="47"/>
        <end position="82"/>
    </location>
</feature>
<protein>
    <submittedName>
        <fullName evidence="2">Uncharacterized protein</fullName>
    </submittedName>
</protein>